<dbReference type="RefSeq" id="WP_380901948.1">
    <property type="nucleotide sequence ID" value="NZ_JBHUEG010000007.1"/>
</dbReference>
<gene>
    <name evidence="1" type="ORF">ACFSR5_06590</name>
</gene>
<evidence type="ECO:0000313" key="1">
    <source>
        <dbReference type="EMBL" id="MFD2547314.1"/>
    </source>
</evidence>
<evidence type="ECO:0000313" key="2">
    <source>
        <dbReference type="Proteomes" id="UP001597545"/>
    </source>
</evidence>
<name>A0ABW5KGG8_9SPHI</name>
<protein>
    <submittedName>
        <fullName evidence="1">Uncharacterized protein</fullName>
    </submittedName>
</protein>
<sequence length="72" mass="8246">MFTSPELQIINFLRNTRGSDGNPAYPLPQGTELLRSVRKLIYKGILRKIRTTNHKIAVGELRLTDLGNFYPM</sequence>
<dbReference type="Proteomes" id="UP001597545">
    <property type="component" value="Unassembled WGS sequence"/>
</dbReference>
<organism evidence="1 2">
    <name type="scientific">Sphingobacterium suaedae</name>
    <dbReference type="NCBI Taxonomy" id="1686402"/>
    <lineage>
        <taxon>Bacteria</taxon>
        <taxon>Pseudomonadati</taxon>
        <taxon>Bacteroidota</taxon>
        <taxon>Sphingobacteriia</taxon>
        <taxon>Sphingobacteriales</taxon>
        <taxon>Sphingobacteriaceae</taxon>
        <taxon>Sphingobacterium</taxon>
    </lineage>
</organism>
<proteinExistence type="predicted"/>
<accession>A0ABW5KGG8</accession>
<reference evidence="2" key="1">
    <citation type="journal article" date="2019" name="Int. J. Syst. Evol. Microbiol.">
        <title>The Global Catalogue of Microorganisms (GCM) 10K type strain sequencing project: providing services to taxonomists for standard genome sequencing and annotation.</title>
        <authorList>
            <consortium name="The Broad Institute Genomics Platform"/>
            <consortium name="The Broad Institute Genome Sequencing Center for Infectious Disease"/>
            <person name="Wu L."/>
            <person name="Ma J."/>
        </authorList>
    </citation>
    <scope>NUCLEOTIDE SEQUENCE [LARGE SCALE GENOMIC DNA]</scope>
    <source>
        <strain evidence="2">KCTC 42662</strain>
    </source>
</reference>
<dbReference type="EMBL" id="JBHULR010000003">
    <property type="protein sequence ID" value="MFD2547314.1"/>
    <property type="molecule type" value="Genomic_DNA"/>
</dbReference>
<comment type="caution">
    <text evidence="1">The sequence shown here is derived from an EMBL/GenBank/DDBJ whole genome shotgun (WGS) entry which is preliminary data.</text>
</comment>
<keyword evidence="2" id="KW-1185">Reference proteome</keyword>